<dbReference type="Gene3D" id="3.90.180.10">
    <property type="entry name" value="Medium-chain alcohol dehydrogenases, catalytic domain"/>
    <property type="match status" value="1"/>
</dbReference>
<dbReference type="Pfam" id="PF00107">
    <property type="entry name" value="ADH_zinc_N"/>
    <property type="match status" value="1"/>
</dbReference>
<evidence type="ECO:0000313" key="3">
    <source>
        <dbReference type="Proteomes" id="UP000035540"/>
    </source>
</evidence>
<dbReference type="CDD" id="cd08288">
    <property type="entry name" value="MDR_yhdh"/>
    <property type="match status" value="1"/>
</dbReference>
<dbReference type="InterPro" id="IPR013149">
    <property type="entry name" value="ADH-like_C"/>
</dbReference>
<keyword evidence="2" id="KW-0560">Oxidoreductase</keyword>
<name>A0A0G3HFP4_9CORY</name>
<proteinExistence type="predicted"/>
<dbReference type="NCBIfam" id="TIGR02823">
    <property type="entry name" value="oxido_YhdH"/>
    <property type="match status" value="1"/>
</dbReference>
<accession>A0A0G3HFP4</accession>
<dbReference type="SMART" id="SM00829">
    <property type="entry name" value="PKS_ER"/>
    <property type="match status" value="1"/>
</dbReference>
<sequence length="329" mass="34834">MNSPHRSIIVEEHDGSTRTRLVAGTEDMLGEGDVLIDVTHSSLNYKDAMALAGDRGVVRTLPLIPGIDVVGVVVESESPRFHPGDRVVVNGAGLGEFRHGGFTTRLRIDAATAIVLPESMSSHHAAAIGTAGFTAALSVHALQKYGIHPGENVLVTGATGGVGSIAVHMLANAGYRVTASTGRVEEFDSHLRGLGAWEVIDRAELSSPGRPLQKARFDGVVDSLGSHTLVNALAMTRRNGVVTACGLAQGPDLPATVLPFILRAVNLVGINSVDADLSERIDRWKELDEQVDRSVLDRLTSTVTLDEVIEAGRDQLAGKRSGRTVVEIN</sequence>
<dbReference type="InterPro" id="IPR051397">
    <property type="entry name" value="Zn-ADH-like_protein"/>
</dbReference>
<reference evidence="3" key="2">
    <citation type="submission" date="2015-05" db="EMBL/GenBank/DDBJ databases">
        <title>Complete genome sequence of Corynebacterium testudinoris DSM 44614, recovered from necrotic lesions in the mouth of a tortoise.</title>
        <authorList>
            <person name="Ruckert C."/>
            <person name="Albersmeier A."/>
            <person name="Winkler A."/>
            <person name="Tauch A."/>
        </authorList>
    </citation>
    <scope>NUCLEOTIDE SEQUENCE [LARGE SCALE GENOMIC DNA]</scope>
    <source>
        <strain evidence="3">DSM 44614</strain>
    </source>
</reference>
<protein>
    <submittedName>
        <fullName evidence="2">Putative quinone oxidoreductase, YhdH/YhfP family</fullName>
        <ecNumber evidence="2">1.3.1.84</ecNumber>
    </submittedName>
</protein>
<dbReference type="EMBL" id="CP011545">
    <property type="protein sequence ID" value="AKK09987.1"/>
    <property type="molecule type" value="Genomic_DNA"/>
</dbReference>
<dbReference type="InterPro" id="IPR013154">
    <property type="entry name" value="ADH-like_N"/>
</dbReference>
<evidence type="ECO:0000259" key="1">
    <source>
        <dbReference type="SMART" id="SM00829"/>
    </source>
</evidence>
<reference evidence="2 3" key="1">
    <citation type="journal article" date="2015" name="Genome Announc.">
        <title>Complete Genome Sequence of the Type Strain Corynebacterium testudinoris DSM 44614, Recovered from Necrotic Lesions in the Mouth of a Tortoise.</title>
        <authorList>
            <person name="Ruckert C."/>
            <person name="Kriete M."/>
            <person name="Jaenicke S."/>
            <person name="Winkler A."/>
            <person name="Tauch A."/>
        </authorList>
    </citation>
    <scope>NUCLEOTIDE SEQUENCE [LARGE SCALE GENOMIC DNA]</scope>
    <source>
        <strain evidence="2 3">DSM 44614</strain>
    </source>
</reference>
<dbReference type="RefSeq" id="WP_047254062.1">
    <property type="nucleotide sequence ID" value="NZ_CP011545.1"/>
</dbReference>
<dbReference type="PATRIC" id="fig|136857.5.peg.2550"/>
<dbReference type="PANTHER" id="PTHR43677:SF1">
    <property type="entry name" value="ACRYLYL-COA REDUCTASE ACUI-RELATED"/>
    <property type="match status" value="1"/>
</dbReference>
<dbReference type="InterPro" id="IPR011032">
    <property type="entry name" value="GroES-like_sf"/>
</dbReference>
<organism evidence="2 3">
    <name type="scientific">Corynebacterium testudinoris</name>
    <dbReference type="NCBI Taxonomy" id="136857"/>
    <lineage>
        <taxon>Bacteria</taxon>
        <taxon>Bacillati</taxon>
        <taxon>Actinomycetota</taxon>
        <taxon>Actinomycetes</taxon>
        <taxon>Mycobacteriales</taxon>
        <taxon>Corynebacteriaceae</taxon>
        <taxon>Corynebacterium</taxon>
    </lineage>
</organism>
<dbReference type="InterPro" id="IPR036291">
    <property type="entry name" value="NAD(P)-bd_dom_sf"/>
</dbReference>
<dbReference type="GO" id="GO:0043957">
    <property type="term" value="F:acryloyl-CoA reductase (NADPH) activity"/>
    <property type="evidence" value="ECO:0007669"/>
    <property type="project" value="UniProtKB-EC"/>
</dbReference>
<dbReference type="Proteomes" id="UP000035540">
    <property type="component" value="Chromosome"/>
</dbReference>
<dbReference type="SUPFAM" id="SSF50129">
    <property type="entry name" value="GroES-like"/>
    <property type="match status" value="1"/>
</dbReference>
<dbReference type="Gene3D" id="3.40.50.720">
    <property type="entry name" value="NAD(P)-binding Rossmann-like Domain"/>
    <property type="match status" value="1"/>
</dbReference>
<dbReference type="STRING" id="136857.CTEST_12920"/>
<keyword evidence="3" id="KW-1185">Reference proteome</keyword>
<gene>
    <name evidence="2" type="primary">acuI</name>
    <name evidence="2" type="ORF">CTEST_12920</name>
</gene>
<dbReference type="PANTHER" id="PTHR43677">
    <property type="entry name" value="SHORT-CHAIN DEHYDROGENASE/REDUCTASE"/>
    <property type="match status" value="1"/>
</dbReference>
<dbReference type="InterPro" id="IPR020843">
    <property type="entry name" value="ER"/>
</dbReference>
<dbReference type="AlphaFoldDB" id="A0A0G3HFP4"/>
<dbReference type="SUPFAM" id="SSF51735">
    <property type="entry name" value="NAD(P)-binding Rossmann-fold domains"/>
    <property type="match status" value="1"/>
</dbReference>
<evidence type="ECO:0000313" key="2">
    <source>
        <dbReference type="EMBL" id="AKK09987.1"/>
    </source>
</evidence>
<feature type="domain" description="Enoyl reductase (ER)" evidence="1">
    <location>
        <begin position="15"/>
        <end position="326"/>
    </location>
</feature>
<dbReference type="OrthoDB" id="9782155at2"/>
<dbReference type="EC" id="1.3.1.84" evidence="2"/>
<dbReference type="InterPro" id="IPR014188">
    <property type="entry name" value="Acrylyl-CoA_reductase_AcuI"/>
</dbReference>
<dbReference type="Pfam" id="PF08240">
    <property type="entry name" value="ADH_N"/>
    <property type="match status" value="1"/>
</dbReference>
<dbReference type="KEGG" id="cted:CTEST_12920"/>